<dbReference type="InterPro" id="IPR052901">
    <property type="entry name" value="Bact_TGase-like"/>
</dbReference>
<keyword evidence="2" id="KW-1133">Transmembrane helix</keyword>
<dbReference type="SMART" id="SM00460">
    <property type="entry name" value="TGc"/>
    <property type="match status" value="1"/>
</dbReference>
<evidence type="ECO:0000256" key="1">
    <source>
        <dbReference type="SAM" id="MobiDB-lite"/>
    </source>
</evidence>
<dbReference type="Pfam" id="PF01841">
    <property type="entry name" value="Transglut_core"/>
    <property type="match status" value="1"/>
</dbReference>
<dbReference type="InterPro" id="IPR021878">
    <property type="entry name" value="TgpA_N"/>
</dbReference>
<dbReference type="InterPro" id="IPR002931">
    <property type="entry name" value="Transglutaminase-like"/>
</dbReference>
<feature type="transmembrane region" description="Helical" evidence="2">
    <location>
        <begin position="78"/>
        <end position="95"/>
    </location>
</feature>
<dbReference type="InterPro" id="IPR038765">
    <property type="entry name" value="Papain-like_cys_pep_sf"/>
</dbReference>
<feature type="region of interest" description="Disordered" evidence="1">
    <location>
        <begin position="1"/>
        <end position="20"/>
    </location>
</feature>
<evidence type="ECO:0000313" key="5">
    <source>
        <dbReference type="Proteomes" id="UP001209681"/>
    </source>
</evidence>
<dbReference type="Gene3D" id="3.10.620.30">
    <property type="match status" value="1"/>
</dbReference>
<feature type="domain" description="Transglutaminase-like" evidence="3">
    <location>
        <begin position="411"/>
        <end position="482"/>
    </location>
</feature>
<evidence type="ECO:0000313" key="4">
    <source>
        <dbReference type="EMBL" id="MCW7754261.1"/>
    </source>
</evidence>
<dbReference type="PANTHER" id="PTHR42736:SF1">
    <property type="entry name" value="PROTEIN-GLUTAMINE GAMMA-GLUTAMYLTRANSFERASE"/>
    <property type="match status" value="1"/>
</dbReference>
<gene>
    <name evidence="4" type="ORF">OOT00_09705</name>
</gene>
<keyword evidence="2" id="KW-0472">Membrane</keyword>
<feature type="transmembrane region" description="Helical" evidence="2">
    <location>
        <begin position="177"/>
        <end position="196"/>
    </location>
</feature>
<dbReference type="SUPFAM" id="SSF54001">
    <property type="entry name" value="Cysteine proteinases"/>
    <property type="match status" value="1"/>
</dbReference>
<keyword evidence="5" id="KW-1185">Reference proteome</keyword>
<comment type="caution">
    <text evidence="4">The sequence shown here is derived from an EMBL/GenBank/DDBJ whole genome shotgun (WGS) entry which is preliminary data.</text>
</comment>
<keyword evidence="2" id="KW-0812">Transmembrane</keyword>
<name>A0ABT3NAR2_9BACT</name>
<dbReference type="Proteomes" id="UP001209681">
    <property type="component" value="Unassembled WGS sequence"/>
</dbReference>
<sequence>MPPAPSSAYPLPEADSETPASAWKKPETLPLLILALAVAAGPQFLHQPLWLSAAVVLTWVLCLAMARGRVAMPGKKTLAVLTWSCFLIILGGSSGSFAQDAGSRLLLIMAALKVLEVKTRRDAMALVFIAHLLVLSSLLYSESLAMALYLAAALILNHGVLGLLHDPEAGIGQKIRNASLLFILAAPLAFTLFIIFPRLASPLWGIQQPSSAAATGFSDHLQPGLVTSLARDRSPAFRVHFEGAVPSSESRYFRGIIFRNATETAWLPDRTHQPAAPAAALSSPWVRYHIILEPHRQPWLFTLDWPMEGTPDSLLTDTGLMHGKEPVRQRTGYTLRATRTSHHLAPPEERDLYLPPESNPRAQALGKSILATGRTDRERLQALTDWFMEKPFHYTLNPGILPEKNAMDVFLFETRKGYCEHYAMGFALLARAAGIPSRIVGGYQGGEVNPVGSYLLVRQSHAHAWTEVFLEKEGWQRFDPTAFIAPDRLEEGGMEASLSEEDRRELAQARDRGRMGIQLRPFLLVWDSATWFWHRQVLSYTHARQQLFFSEAVSWLGDRKQPFFTILALCLLFLFLRCLTKMFLMGWNKEKKEKLPVAWQLFCRRMADAGLPRHPAEGPADYGARICSQRPDLCADTAPLIETYIRLRYGTEHPDRVDVELFLQQIKKRKIPSTRTAERNPFPGRPKTGP</sequence>
<feature type="transmembrane region" description="Helical" evidence="2">
    <location>
        <begin position="146"/>
        <end position="165"/>
    </location>
</feature>
<evidence type="ECO:0000259" key="3">
    <source>
        <dbReference type="SMART" id="SM00460"/>
    </source>
</evidence>
<dbReference type="InterPro" id="IPR025403">
    <property type="entry name" value="TgpA-like_C"/>
</dbReference>
<feature type="transmembrane region" description="Helical" evidence="2">
    <location>
        <begin position="49"/>
        <end position="66"/>
    </location>
</feature>
<accession>A0ABT3NAR2</accession>
<dbReference type="RefSeq" id="WP_265425180.1">
    <property type="nucleotide sequence ID" value="NZ_JAPFPW010000010.1"/>
</dbReference>
<protein>
    <submittedName>
        <fullName evidence="4">DUF3488 and transglutaminase-like domain-containing protein</fullName>
    </submittedName>
</protein>
<reference evidence="4 5" key="1">
    <citation type="submission" date="2022-11" db="EMBL/GenBank/DDBJ databases">
        <title>Desulfobotulus tamanensis H1 sp. nov. - anaerobic, alkaliphilic, sulphate reducing bacterium isolated from terrestrial mud volcano.</title>
        <authorList>
            <person name="Frolova A."/>
            <person name="Merkel A.Y."/>
            <person name="Slobodkin A.I."/>
        </authorList>
    </citation>
    <scope>NUCLEOTIDE SEQUENCE [LARGE SCALE GENOMIC DNA]</scope>
    <source>
        <strain evidence="4 5">H1</strain>
    </source>
</reference>
<dbReference type="Pfam" id="PF13559">
    <property type="entry name" value="DUF4129"/>
    <property type="match status" value="1"/>
</dbReference>
<dbReference type="PANTHER" id="PTHR42736">
    <property type="entry name" value="PROTEIN-GLUTAMINE GAMMA-GLUTAMYLTRANSFERASE"/>
    <property type="match status" value="1"/>
</dbReference>
<proteinExistence type="predicted"/>
<organism evidence="4 5">
    <name type="scientific">Desulfobotulus pelophilus</name>
    <dbReference type="NCBI Taxonomy" id="2823377"/>
    <lineage>
        <taxon>Bacteria</taxon>
        <taxon>Pseudomonadati</taxon>
        <taxon>Thermodesulfobacteriota</taxon>
        <taxon>Desulfobacteria</taxon>
        <taxon>Desulfobacterales</taxon>
        <taxon>Desulfobacteraceae</taxon>
        <taxon>Desulfobotulus</taxon>
    </lineage>
</organism>
<dbReference type="Pfam" id="PF11992">
    <property type="entry name" value="TgpA_N"/>
    <property type="match status" value="1"/>
</dbReference>
<dbReference type="EMBL" id="JAPFPW010000010">
    <property type="protein sequence ID" value="MCW7754261.1"/>
    <property type="molecule type" value="Genomic_DNA"/>
</dbReference>
<evidence type="ECO:0000256" key="2">
    <source>
        <dbReference type="SAM" id="Phobius"/>
    </source>
</evidence>
<feature type="transmembrane region" description="Helical" evidence="2">
    <location>
        <begin position="563"/>
        <end position="584"/>
    </location>
</feature>